<evidence type="ECO:0000256" key="5">
    <source>
        <dbReference type="ARBA" id="ARBA00023136"/>
    </source>
</evidence>
<evidence type="ECO:0000313" key="11">
    <source>
        <dbReference type="Proteomes" id="UP000223854"/>
    </source>
</evidence>
<dbReference type="InterPro" id="IPR037272">
    <property type="entry name" value="SNS_sf"/>
</dbReference>
<evidence type="ECO:0000256" key="1">
    <source>
        <dbReference type="ARBA" id="ARBA00004141"/>
    </source>
</evidence>
<evidence type="ECO:0000313" key="10">
    <source>
        <dbReference type="Proteomes" id="UP000033052"/>
    </source>
</evidence>
<feature type="transmembrane region" description="Helical" evidence="6">
    <location>
        <begin position="344"/>
        <end position="364"/>
    </location>
</feature>
<reference evidence="7 10" key="2">
    <citation type="journal article" date="2015" name="PLoS ONE">
        <title>A universal mariner transposon system for forward genetic studies in the genus clostridium.</title>
        <authorList>
            <person name="Zhang Y."/>
            <person name="Grosse-Honebrink A."/>
            <person name="Minton N.P."/>
        </authorList>
    </citation>
    <scope>NUCLEOTIDE SEQUENCE [LARGE SCALE GENOMIC DNA]</scope>
    <source>
        <strain evidence="7 10">NCIMB 10696</strain>
    </source>
</reference>
<evidence type="ECO:0000256" key="3">
    <source>
        <dbReference type="ARBA" id="ARBA00022692"/>
    </source>
</evidence>
<evidence type="ECO:0000256" key="2">
    <source>
        <dbReference type="ARBA" id="ARBA00022448"/>
    </source>
</evidence>
<comment type="subcellular location">
    <subcellularLocation>
        <location evidence="1">Membrane</location>
        <topology evidence="1">Multi-pass membrane protein</topology>
    </subcellularLocation>
</comment>
<evidence type="ECO:0000313" key="9">
    <source>
        <dbReference type="EMBL" id="PHH00744.1"/>
    </source>
</evidence>
<evidence type="ECO:0000313" key="7">
    <source>
        <dbReference type="EMBL" id="AKC62059.1"/>
    </source>
</evidence>
<gene>
    <name evidence="7" type="ORF">CLSPO_c13390</name>
    <name evidence="9" type="ORF">CRX47_13120</name>
    <name evidence="8" type="ORF">FDF70_05600</name>
</gene>
<evidence type="ECO:0000256" key="6">
    <source>
        <dbReference type="SAM" id="Phobius"/>
    </source>
</evidence>
<keyword evidence="5 6" id="KW-0472">Membrane</keyword>
<dbReference type="PRINTS" id="PR00176">
    <property type="entry name" value="NANEUSMPORT"/>
</dbReference>
<dbReference type="RefSeq" id="WP_003495489.1">
    <property type="nucleotide sequence ID" value="NZ_CBCRVC010000025.1"/>
</dbReference>
<dbReference type="KEGG" id="cld:CLSPO_c13390"/>
<feature type="transmembrane region" description="Helical" evidence="6">
    <location>
        <begin position="44"/>
        <end position="70"/>
    </location>
</feature>
<feature type="transmembrane region" description="Helical" evidence="6">
    <location>
        <begin position="91"/>
        <end position="115"/>
    </location>
</feature>
<dbReference type="Proteomes" id="UP000223854">
    <property type="component" value="Unassembled WGS sequence"/>
</dbReference>
<dbReference type="NCBIfam" id="NF037979">
    <property type="entry name" value="Na_transp"/>
    <property type="match status" value="1"/>
</dbReference>
<dbReference type="Proteomes" id="UP000033052">
    <property type="component" value="Chromosome"/>
</dbReference>
<dbReference type="EMBL" id="CP009225">
    <property type="protein sequence ID" value="AKC62059.1"/>
    <property type="molecule type" value="Genomic_DNA"/>
</dbReference>
<dbReference type="InterPro" id="IPR000175">
    <property type="entry name" value="Na/ntran_symport"/>
</dbReference>
<accession>A0A7X5P7U8</accession>
<feature type="transmembrane region" description="Helical" evidence="6">
    <location>
        <begin position="259"/>
        <end position="278"/>
    </location>
</feature>
<dbReference type="Pfam" id="PF00209">
    <property type="entry name" value="SNF"/>
    <property type="match status" value="2"/>
</dbReference>
<feature type="transmembrane region" description="Helical" evidence="6">
    <location>
        <begin position="298"/>
        <end position="324"/>
    </location>
</feature>
<feature type="transmembrane region" description="Helical" evidence="6">
    <location>
        <begin position="144"/>
        <end position="163"/>
    </location>
</feature>
<feature type="transmembrane region" description="Helical" evidence="6">
    <location>
        <begin position="412"/>
        <end position="437"/>
    </location>
</feature>
<dbReference type="SUPFAM" id="SSF161070">
    <property type="entry name" value="SNF-like"/>
    <property type="match status" value="1"/>
</dbReference>
<dbReference type="Proteomes" id="UP000486601">
    <property type="component" value="Unassembled WGS sequence"/>
</dbReference>
<dbReference type="PANTHER" id="PTHR42948:SF1">
    <property type="entry name" value="TRANSPORTER"/>
    <property type="match status" value="1"/>
</dbReference>
<keyword evidence="4 6" id="KW-1133">Transmembrane helix</keyword>
<reference evidence="7" key="1">
    <citation type="submission" date="2014-08" db="EMBL/GenBank/DDBJ databases">
        <authorList>
            <person name="Kubiak A."/>
            <person name="Poehlein A."/>
            <person name="Daniel R."/>
            <person name="Minton N.P."/>
        </authorList>
    </citation>
    <scope>NUCLEOTIDE SEQUENCE</scope>
    <source>
        <strain evidence="7">NCIMB 10696</strain>
    </source>
</reference>
<dbReference type="CDD" id="cd10336">
    <property type="entry name" value="SLC6sbd_Tyt1-Like"/>
    <property type="match status" value="1"/>
</dbReference>
<dbReference type="GeneID" id="92938061"/>
<protein>
    <submittedName>
        <fullName evidence="7 8">Transporter</fullName>
    </submittedName>
</protein>
<evidence type="ECO:0000256" key="4">
    <source>
        <dbReference type="ARBA" id="ARBA00022989"/>
    </source>
</evidence>
<reference evidence="9 11" key="3">
    <citation type="submission" date="2017-09" db="EMBL/GenBank/DDBJ databases">
        <title>FDA dAtabase for Regulatory Grade micrObial Sequences (FDA-ARGOS): Supporting development and validation of Infectious Disease Dx tests.</title>
        <authorList>
            <person name="Kerrigan L."/>
            <person name="Long C."/>
            <person name="Tallon L.J."/>
            <person name="Sadzewicz L."/>
            <person name="Ott S."/>
            <person name="Zhao X."/>
            <person name="Nagaraj S."/>
            <person name="Vavikolanu K."/>
            <person name="Aluvathingal J."/>
            <person name="Nadendla S."/>
            <person name="Sichtig H."/>
        </authorList>
    </citation>
    <scope>NUCLEOTIDE SEQUENCE [LARGE SCALE GENOMIC DNA]</scope>
    <source>
        <strain evidence="9 11">FDAARGOS_423</strain>
    </source>
</reference>
<feature type="transmembrane region" description="Helical" evidence="6">
    <location>
        <begin position="175"/>
        <end position="195"/>
    </location>
</feature>
<keyword evidence="2" id="KW-0813">Transport</keyword>
<dbReference type="GO" id="GO:0016020">
    <property type="term" value="C:membrane"/>
    <property type="evidence" value="ECO:0007669"/>
    <property type="project" value="UniProtKB-SubCell"/>
</dbReference>
<evidence type="ECO:0000313" key="8">
    <source>
        <dbReference type="EMBL" id="NFR60988.1"/>
    </source>
</evidence>
<name>A0A7X5P7U8_CLOSG</name>
<sequence>MEKKRDGFTNKLGFILSCVGAAIGLGNVWMFPYRLGQNGGAAFLIPYLLFVILLGTTGIITELAFGRYVGSGPLKGIKDIFKKKHLKGGNILGIIPVITLLGSFIFYNVVVGWILKYFYISLSGEFMNNDIPKYFSNFVGSKESLLWLALAMTLTFVIVCMGVSKGIERINKIIMPFLFILFVILTIRSLTLDGANEGLKYLFIPRWESLLQVNTWIMALGQAFFTVSLTGCALVVFGSYSKKNIDLPSSAIQTAMFDTLAALLAALMIIPAAFAFNLDVTSGPSLMFITVPTIFKSLPLGNIFSTIFFLSMIFASISSSVIMLEGPVEALLSQVNLSRKKASLIVALFGFIAAIPLCLNLNLFSSFSDTITILFFPLGTLIIAIVSYYIVGEKEALKEINLGSKKKLNKVFIILAKYIFVIVTVIVIVLGLIYGGIG</sequence>
<feature type="transmembrane region" description="Helical" evidence="6">
    <location>
        <begin position="370"/>
        <end position="391"/>
    </location>
</feature>
<dbReference type="PANTHER" id="PTHR42948">
    <property type="entry name" value="TRANSPORTER"/>
    <property type="match status" value="1"/>
</dbReference>
<dbReference type="AlphaFoldDB" id="A0A7X5P7U8"/>
<dbReference type="InterPro" id="IPR047218">
    <property type="entry name" value="YocR/YhdH-like"/>
</dbReference>
<proteinExistence type="predicted"/>
<evidence type="ECO:0000313" key="12">
    <source>
        <dbReference type="Proteomes" id="UP000486601"/>
    </source>
</evidence>
<keyword evidence="3 6" id="KW-0812">Transmembrane</keyword>
<feature type="transmembrane region" description="Helical" evidence="6">
    <location>
        <begin position="12"/>
        <end position="32"/>
    </location>
</feature>
<dbReference type="EMBL" id="SXCS01000002">
    <property type="protein sequence ID" value="NFR60988.1"/>
    <property type="molecule type" value="Genomic_DNA"/>
</dbReference>
<reference evidence="8 12" key="4">
    <citation type="submission" date="2019-04" db="EMBL/GenBank/DDBJ databases">
        <title>Genome sequencing of Clostridium botulinum Groups I-IV and Clostridium butyricum.</title>
        <authorList>
            <person name="Brunt J."/>
            <person name="Van Vliet A.H.M."/>
            <person name="Stringer S.C."/>
            <person name="Carter A.T."/>
            <person name="Peck M.W."/>
        </authorList>
    </citation>
    <scope>NUCLEOTIDE SEQUENCE [LARGE SCALE GENOMIC DNA]</scope>
    <source>
        <strain evidence="8 12">IFR 18/108</strain>
    </source>
</reference>
<organism evidence="8 12">
    <name type="scientific">Clostridium sporogenes</name>
    <dbReference type="NCBI Taxonomy" id="1509"/>
    <lineage>
        <taxon>Bacteria</taxon>
        <taxon>Bacillati</taxon>
        <taxon>Bacillota</taxon>
        <taxon>Clostridia</taxon>
        <taxon>Eubacteriales</taxon>
        <taxon>Clostridiaceae</taxon>
        <taxon>Clostridium</taxon>
    </lineage>
</organism>
<dbReference type="PROSITE" id="PS50267">
    <property type="entry name" value="NA_NEUROTRAN_SYMP_3"/>
    <property type="match status" value="1"/>
</dbReference>
<keyword evidence="11" id="KW-1185">Reference proteome</keyword>
<dbReference type="EMBL" id="PDLH01000007">
    <property type="protein sequence ID" value="PHH00744.1"/>
    <property type="molecule type" value="Genomic_DNA"/>
</dbReference>
<feature type="transmembrane region" description="Helical" evidence="6">
    <location>
        <begin position="215"/>
        <end position="238"/>
    </location>
</feature>